<organism evidence="1 2">
    <name type="scientific">Malus baccata</name>
    <name type="common">Siberian crab apple</name>
    <name type="synonym">Pyrus baccata</name>
    <dbReference type="NCBI Taxonomy" id="106549"/>
    <lineage>
        <taxon>Eukaryota</taxon>
        <taxon>Viridiplantae</taxon>
        <taxon>Streptophyta</taxon>
        <taxon>Embryophyta</taxon>
        <taxon>Tracheophyta</taxon>
        <taxon>Spermatophyta</taxon>
        <taxon>Magnoliopsida</taxon>
        <taxon>eudicotyledons</taxon>
        <taxon>Gunneridae</taxon>
        <taxon>Pentapetalae</taxon>
        <taxon>rosids</taxon>
        <taxon>fabids</taxon>
        <taxon>Rosales</taxon>
        <taxon>Rosaceae</taxon>
        <taxon>Amygdaloideae</taxon>
        <taxon>Maleae</taxon>
        <taxon>Malus</taxon>
    </lineage>
</organism>
<dbReference type="Proteomes" id="UP000315295">
    <property type="component" value="Unassembled WGS sequence"/>
</dbReference>
<name>A0A540N5T8_MALBA</name>
<accession>A0A540N5T8</accession>
<evidence type="ECO:0000313" key="1">
    <source>
        <dbReference type="EMBL" id="TQE06418.1"/>
    </source>
</evidence>
<dbReference type="AlphaFoldDB" id="A0A540N5T8"/>
<protein>
    <submittedName>
        <fullName evidence="1">Uncharacterized protein</fullName>
    </submittedName>
</protein>
<evidence type="ECO:0000313" key="2">
    <source>
        <dbReference type="Proteomes" id="UP000315295"/>
    </source>
</evidence>
<proteinExistence type="predicted"/>
<comment type="caution">
    <text evidence="1">The sequence shown here is derived from an EMBL/GenBank/DDBJ whole genome shotgun (WGS) entry which is preliminary data.</text>
</comment>
<sequence>MSQLPINGGLNIDLPPIFDRCCEGCEICDAIPNRWDLGNVEGYNFKFFFEDMEVESHGLFHMLDSSEFVDLIGVESLKFYYLVDIASMMRTNKKKLCIARLTMECELCGSGIFMISKYLFDWSGKPQFQSQQWKPNHYSWKISEQGSLNSRTNSFQTSENDAR</sequence>
<dbReference type="EMBL" id="VIEB01000103">
    <property type="protein sequence ID" value="TQE06418.1"/>
    <property type="molecule type" value="Genomic_DNA"/>
</dbReference>
<keyword evidence="2" id="KW-1185">Reference proteome</keyword>
<reference evidence="1 2" key="1">
    <citation type="journal article" date="2019" name="G3 (Bethesda)">
        <title>Sequencing of a Wild Apple (Malus baccata) Genome Unravels the Differences Between Cultivated and Wild Apple Species Regarding Disease Resistance and Cold Tolerance.</title>
        <authorList>
            <person name="Chen X."/>
        </authorList>
    </citation>
    <scope>NUCLEOTIDE SEQUENCE [LARGE SCALE GENOMIC DNA]</scope>
    <source>
        <strain evidence="2">cv. Shandingzi</strain>
        <tissue evidence="1">Leaves</tissue>
    </source>
</reference>
<gene>
    <name evidence="1" type="ORF">C1H46_007917</name>
</gene>